<organism evidence="2 3">
    <name type="scientific">Amanita muscaria (strain Koide BX008)</name>
    <dbReference type="NCBI Taxonomy" id="946122"/>
    <lineage>
        <taxon>Eukaryota</taxon>
        <taxon>Fungi</taxon>
        <taxon>Dikarya</taxon>
        <taxon>Basidiomycota</taxon>
        <taxon>Agaricomycotina</taxon>
        <taxon>Agaricomycetes</taxon>
        <taxon>Agaricomycetidae</taxon>
        <taxon>Agaricales</taxon>
        <taxon>Pluteineae</taxon>
        <taxon>Amanitaceae</taxon>
        <taxon>Amanita</taxon>
    </lineage>
</organism>
<name>A0A0C2WAU1_AMAMK</name>
<sequence length="114" mass="12804">MIRSSPALAWRLSLPPAIPQKRMLSEPPENVFGRLKRAKIVTNEPSDIGTSEKYQSLQGDPSERILDDRPKPDDDIPPISLLYEGFGHFLDIMDGHKNVPGLADVDVQELRMKV</sequence>
<reference evidence="2 3" key="1">
    <citation type="submission" date="2014-04" db="EMBL/GenBank/DDBJ databases">
        <title>Evolutionary Origins and Diversification of the Mycorrhizal Mutualists.</title>
        <authorList>
            <consortium name="DOE Joint Genome Institute"/>
            <consortium name="Mycorrhizal Genomics Consortium"/>
            <person name="Kohler A."/>
            <person name="Kuo A."/>
            <person name="Nagy L.G."/>
            <person name="Floudas D."/>
            <person name="Copeland A."/>
            <person name="Barry K.W."/>
            <person name="Cichocki N."/>
            <person name="Veneault-Fourrey C."/>
            <person name="LaButti K."/>
            <person name="Lindquist E.A."/>
            <person name="Lipzen A."/>
            <person name="Lundell T."/>
            <person name="Morin E."/>
            <person name="Murat C."/>
            <person name="Riley R."/>
            <person name="Ohm R."/>
            <person name="Sun H."/>
            <person name="Tunlid A."/>
            <person name="Henrissat B."/>
            <person name="Grigoriev I.V."/>
            <person name="Hibbett D.S."/>
            <person name="Martin F."/>
        </authorList>
    </citation>
    <scope>NUCLEOTIDE SEQUENCE [LARGE SCALE GENOMIC DNA]</scope>
    <source>
        <strain evidence="2 3">Koide BX008</strain>
    </source>
</reference>
<feature type="compositionally biased region" description="Basic and acidic residues" evidence="1">
    <location>
        <begin position="61"/>
        <end position="74"/>
    </location>
</feature>
<evidence type="ECO:0000313" key="2">
    <source>
        <dbReference type="EMBL" id="KIL58377.1"/>
    </source>
</evidence>
<gene>
    <name evidence="2" type="ORF">M378DRAFT_170630</name>
</gene>
<dbReference type="HOGENOM" id="CLU_2139304_0_0_1"/>
<dbReference type="InParanoid" id="A0A0C2WAU1"/>
<dbReference type="AlphaFoldDB" id="A0A0C2WAU1"/>
<evidence type="ECO:0000313" key="3">
    <source>
        <dbReference type="Proteomes" id="UP000054549"/>
    </source>
</evidence>
<accession>A0A0C2WAU1</accession>
<proteinExistence type="predicted"/>
<protein>
    <submittedName>
        <fullName evidence="2">Uncharacterized protein</fullName>
    </submittedName>
</protein>
<dbReference type="Proteomes" id="UP000054549">
    <property type="component" value="Unassembled WGS sequence"/>
</dbReference>
<keyword evidence="3" id="KW-1185">Reference proteome</keyword>
<evidence type="ECO:0000256" key="1">
    <source>
        <dbReference type="SAM" id="MobiDB-lite"/>
    </source>
</evidence>
<feature type="compositionally biased region" description="Polar residues" evidence="1">
    <location>
        <begin position="43"/>
        <end position="59"/>
    </location>
</feature>
<dbReference type="OrthoDB" id="3270560at2759"/>
<feature type="region of interest" description="Disordered" evidence="1">
    <location>
        <begin position="43"/>
        <end position="77"/>
    </location>
</feature>
<feature type="non-terminal residue" evidence="2">
    <location>
        <position position="114"/>
    </location>
</feature>
<dbReference type="EMBL" id="KN818339">
    <property type="protein sequence ID" value="KIL58377.1"/>
    <property type="molecule type" value="Genomic_DNA"/>
</dbReference>